<dbReference type="AlphaFoldDB" id="A0A917T0B9"/>
<comment type="caution">
    <text evidence="2">The sequence shown here is derived from an EMBL/GenBank/DDBJ whole genome shotgun (WGS) entry which is preliminary data.</text>
</comment>
<gene>
    <name evidence="2" type="ORF">GCM10007977_001340</name>
</gene>
<keyword evidence="3" id="KW-1185">Reference proteome</keyword>
<reference evidence="2" key="2">
    <citation type="submission" date="2020-09" db="EMBL/GenBank/DDBJ databases">
        <authorList>
            <person name="Sun Q."/>
            <person name="Ohkuma M."/>
        </authorList>
    </citation>
    <scope>NUCLEOTIDE SEQUENCE</scope>
    <source>
        <strain evidence="2">JCM 19831</strain>
    </source>
</reference>
<evidence type="ECO:0000256" key="1">
    <source>
        <dbReference type="SAM" id="MobiDB-lite"/>
    </source>
</evidence>
<feature type="region of interest" description="Disordered" evidence="1">
    <location>
        <begin position="167"/>
        <end position="227"/>
    </location>
</feature>
<evidence type="ECO:0000313" key="3">
    <source>
        <dbReference type="Proteomes" id="UP000642070"/>
    </source>
</evidence>
<sequence>MSTPSASTGAPETEAAVAATSALRSAVTRYTATGPSYSDRFHLPAPTDAWASTSPLVRTVSAAWALKPARSPAESDSAPNSGPPLTYGLADTDVPYASVVRADACPRESVTSGCSRVSIRWMLRGTAVTWNAASSRCRPDGKTGVGTPPPRSWVPFATMVRSLSASVTLSSKRSPAPSKLPRTLLASRSRPDTDSTAADTDPSSRRSRSRAAGPVGAGTGMTSPASADCPTVCSTGTLSTTPASPTGWFAVNASAGEPAGGSIVTCHSAPVRRNQDSSPEYPIDRVALADTDRPASWVRLASASIARPAPTLPGAEPPASAICTPSIGRTPPVMPVEVEACAAPVSWVASTATPGAPPVAAGGPGSASCDGGNGSAEAGSPSRSATVTR</sequence>
<proteinExistence type="predicted"/>
<feature type="compositionally biased region" description="Low complexity" evidence="1">
    <location>
        <begin position="351"/>
        <end position="361"/>
    </location>
</feature>
<dbReference type="Proteomes" id="UP000642070">
    <property type="component" value="Unassembled WGS sequence"/>
</dbReference>
<feature type="region of interest" description="Disordered" evidence="1">
    <location>
        <begin position="351"/>
        <end position="389"/>
    </location>
</feature>
<dbReference type="EMBL" id="BMPI01000001">
    <property type="protein sequence ID" value="GGM03684.1"/>
    <property type="molecule type" value="Genomic_DNA"/>
</dbReference>
<name>A0A917T0B9_9ACTN</name>
<evidence type="ECO:0000313" key="2">
    <source>
        <dbReference type="EMBL" id="GGM03684.1"/>
    </source>
</evidence>
<protein>
    <submittedName>
        <fullName evidence="2">Uncharacterized protein</fullName>
    </submittedName>
</protein>
<organism evidence="2 3">
    <name type="scientific">Dactylosporangium sucinum</name>
    <dbReference type="NCBI Taxonomy" id="1424081"/>
    <lineage>
        <taxon>Bacteria</taxon>
        <taxon>Bacillati</taxon>
        <taxon>Actinomycetota</taxon>
        <taxon>Actinomycetes</taxon>
        <taxon>Micromonosporales</taxon>
        <taxon>Micromonosporaceae</taxon>
        <taxon>Dactylosporangium</taxon>
    </lineage>
</organism>
<accession>A0A917T0B9</accession>
<reference evidence="2" key="1">
    <citation type="journal article" date="2014" name="Int. J. Syst. Evol. Microbiol.">
        <title>Complete genome sequence of Corynebacterium casei LMG S-19264T (=DSM 44701T), isolated from a smear-ripened cheese.</title>
        <authorList>
            <consortium name="US DOE Joint Genome Institute (JGI-PGF)"/>
            <person name="Walter F."/>
            <person name="Albersmeier A."/>
            <person name="Kalinowski J."/>
            <person name="Ruckert C."/>
        </authorList>
    </citation>
    <scope>NUCLEOTIDE SEQUENCE</scope>
    <source>
        <strain evidence="2">JCM 19831</strain>
    </source>
</reference>